<organism evidence="5 6">
    <name type="scientific">Colletotrichum tabaci</name>
    <dbReference type="NCBI Taxonomy" id="1209068"/>
    <lineage>
        <taxon>Eukaryota</taxon>
        <taxon>Fungi</taxon>
        <taxon>Dikarya</taxon>
        <taxon>Ascomycota</taxon>
        <taxon>Pezizomycotina</taxon>
        <taxon>Sordariomycetes</taxon>
        <taxon>Hypocreomycetidae</taxon>
        <taxon>Glomerellales</taxon>
        <taxon>Glomerellaceae</taxon>
        <taxon>Colletotrichum</taxon>
        <taxon>Colletotrichum destructivum species complex</taxon>
    </lineage>
</organism>
<evidence type="ECO:0000313" key="6">
    <source>
        <dbReference type="Proteomes" id="UP001327957"/>
    </source>
</evidence>
<keyword evidence="6" id="KW-1185">Reference proteome</keyword>
<evidence type="ECO:0000256" key="1">
    <source>
        <dbReference type="SAM" id="MobiDB-lite"/>
    </source>
</evidence>
<sequence length="157" mass="17031">MNSGGRRPRGHEGQGTATACPRRAAAGRGLEGPRRRFGAAKSRLDDASTLERILRTAVTAKCVSATPGTLEGTWPRPEACKAERGTLERESSSAPGTLEGSPKYPGKGMSGALERQSTLERRFKVPWKGSPRVPRVPWSRNPKYPGKQFPSTLESKF</sequence>
<dbReference type="EMBL" id="JASAOK010000044">
    <property type="protein sequence ID" value="KAK6213361.1"/>
    <property type="molecule type" value="Genomic_DNA"/>
</dbReference>
<evidence type="ECO:0000313" key="4">
    <source>
        <dbReference type="EMBL" id="KAK6220792.1"/>
    </source>
</evidence>
<evidence type="ECO:0000313" key="2">
    <source>
        <dbReference type="EMBL" id="KAK6213361.1"/>
    </source>
</evidence>
<comment type="caution">
    <text evidence="5">The sequence shown here is derived from an EMBL/GenBank/DDBJ whole genome shotgun (WGS) entry which is preliminary data.</text>
</comment>
<feature type="compositionally biased region" description="Basic and acidic residues" evidence="1">
    <location>
        <begin position="78"/>
        <end position="91"/>
    </location>
</feature>
<gene>
    <name evidence="3" type="ORF">QIS74_04991</name>
    <name evidence="4" type="ORF">QIS74_04992</name>
    <name evidence="5" type="ORF">QIS74_04993</name>
    <name evidence="2" type="ORF">QIS74_09363</name>
</gene>
<dbReference type="Proteomes" id="UP001327957">
    <property type="component" value="Unassembled WGS sequence"/>
</dbReference>
<evidence type="ECO:0000313" key="5">
    <source>
        <dbReference type="EMBL" id="KAK6220793.1"/>
    </source>
</evidence>
<dbReference type="AlphaFoldDB" id="A0AAV9TGS6"/>
<dbReference type="EMBL" id="JASAOK010000028">
    <property type="protein sequence ID" value="KAK6220792.1"/>
    <property type="molecule type" value="Genomic_DNA"/>
</dbReference>
<evidence type="ECO:0000313" key="3">
    <source>
        <dbReference type="EMBL" id="KAK6220791.1"/>
    </source>
</evidence>
<feature type="region of interest" description="Disordered" evidence="1">
    <location>
        <begin position="1"/>
        <end position="45"/>
    </location>
</feature>
<proteinExistence type="predicted"/>
<dbReference type="EMBL" id="JASAOK010000028">
    <property type="protein sequence ID" value="KAK6220791.1"/>
    <property type="molecule type" value="Genomic_DNA"/>
</dbReference>
<protein>
    <submittedName>
        <fullName evidence="5">Uncharacterized protein</fullName>
    </submittedName>
</protein>
<dbReference type="EMBL" id="JASAOK010000028">
    <property type="protein sequence ID" value="KAK6220793.1"/>
    <property type="molecule type" value="Genomic_DNA"/>
</dbReference>
<name>A0AAV9TGS6_9PEZI</name>
<reference evidence="5 6" key="1">
    <citation type="submission" date="2023-04" db="EMBL/GenBank/DDBJ databases">
        <title>Colletotrichum tabacum stain YC1 causing leaf anthracnose on Nicotiana tabacum(L.) cv.</title>
        <authorList>
            <person name="Ji Z."/>
            <person name="Wang M."/>
            <person name="Zhang J."/>
            <person name="Wang N."/>
            <person name="Zhou Z."/>
        </authorList>
    </citation>
    <scope>NUCLEOTIDE SEQUENCE [LARGE SCALE GENOMIC DNA]</scope>
    <source>
        <strain evidence="5 6">YC1</strain>
    </source>
</reference>
<accession>A0AAV9TGS6</accession>
<feature type="region of interest" description="Disordered" evidence="1">
    <location>
        <begin position="67"/>
        <end position="157"/>
    </location>
</feature>